<keyword evidence="4" id="KW-1185">Reference proteome</keyword>
<dbReference type="PANTHER" id="PTHR13162:SF8">
    <property type="entry name" value="CCR4-NOT TRANSCRIPTION COMPLEX SUBUNIT 1"/>
    <property type="match status" value="1"/>
</dbReference>
<feature type="domain" description="CCR4-Not complex component Not1 C-terminal" evidence="1">
    <location>
        <begin position="421"/>
        <end position="779"/>
    </location>
</feature>
<dbReference type="Gene3D" id="1.25.40.790">
    <property type="match status" value="1"/>
</dbReference>
<dbReference type="InParanoid" id="A0A1C7NHV9"/>
<dbReference type="Proteomes" id="UP000093000">
    <property type="component" value="Unassembled WGS sequence"/>
</dbReference>
<gene>
    <name evidence="3" type="primary">cnot1_4</name>
    <name evidence="3" type="ORF">A0J61_03353</name>
</gene>
<evidence type="ECO:0000313" key="4">
    <source>
        <dbReference type="Proteomes" id="UP000093000"/>
    </source>
</evidence>
<accession>A0A1C7NHV9</accession>
<dbReference type="PANTHER" id="PTHR13162">
    <property type="entry name" value="CCR4-NOT TRANSCRIPTION COMPLEX"/>
    <property type="match status" value="1"/>
</dbReference>
<dbReference type="OrthoDB" id="1933107at2759"/>
<proteinExistence type="predicted"/>
<dbReference type="InterPro" id="IPR055454">
    <property type="entry name" value="CNOT1-like_NOT1_connector"/>
</dbReference>
<comment type="caution">
    <text evidence="3">The sequence shown here is derived from an EMBL/GenBank/DDBJ whole genome shotgun (WGS) entry which is preliminary data.</text>
</comment>
<dbReference type="GO" id="GO:0030015">
    <property type="term" value="C:CCR4-NOT core complex"/>
    <property type="evidence" value="ECO:0007669"/>
    <property type="project" value="InterPro"/>
</dbReference>
<protein>
    <submittedName>
        <fullName evidence="3">CCR4-NOT transcription complex subunit 1</fullName>
    </submittedName>
</protein>
<dbReference type="GO" id="GO:0060090">
    <property type="term" value="F:molecular adaptor activity"/>
    <property type="evidence" value="ECO:0007669"/>
    <property type="project" value="TreeGrafter"/>
</dbReference>
<dbReference type="GO" id="GO:0017148">
    <property type="term" value="P:negative regulation of translation"/>
    <property type="evidence" value="ECO:0007669"/>
    <property type="project" value="InterPro"/>
</dbReference>
<dbReference type="Pfam" id="PF25097">
    <property type="entry name" value="ARM_Cnot1"/>
    <property type="match status" value="1"/>
</dbReference>
<name>A0A1C7NHV9_9FUNG</name>
<dbReference type="InterPro" id="IPR040398">
    <property type="entry name" value="Not1"/>
</dbReference>
<sequence>MSPSPAISHINESKMKLYEMFAQKQMAPPPNLTHPAAAAAAAGGNSMGLPTSLLGNNNTNNGKLEMSDRLLVLTTLVGLFNFRSTFQSVDPFSTKVEQMLLELDRLLRQSGNLPFSLLAPHHDIILVMRQIPLLINQSAQPTLLRSVVERVIHQLYQSKASLAIEVYCRFLQSLLELSPSISKETLSWLLYSDDERKNDVWIMTSLIKFGLVPLEEYDVKLSKQLKQQSTDQSFIEFITELLQNCLLSVHPISSIEEHVLVIHTLQALDSPKAKELIQDLEKKANENHPHLSQKDAFSFRLLFAEWTRICRIPHASPSLCQQFAERILKTITCQTVDQLCFFLRLCTEACVSLYRPGRTQLVDAYAKLIGCMVSAQQNTTEQLKIASYALSVAVLVLSNQYEHQQTQFNQKPFLKLLSSLFVELHQVSCQKKQLHTQLMIVYSDVLYTLEPLQFPGFAFSWLQLLSHRHFLPLLLMLEGSDKGDRICFKLISAHLRFLNQLLSGRNRRFSVSEKAFYQGTLRFLVVILHDYPEFLCRHYHAFIQLLPVDCIQLRNVMLSSFPRTMILPNPFTTPLGYMATHASPAPELYMDPDFYSINQAGFDLSQLLDHYLSQSPSAPSLETIGRQLMVRLVQQDRLMNSEHVQQVIFYAGTQSRLDVTRSLLENPAIQIYKYLLTHLHEQRDQYWVLNAIVDHLRYPNSHTYFFSMTLMHLFSSQSETIKELMTRVLLERLIVNRPHPWGLLTTFIQLIKEPLFTEHQFIKDSVSHSPDIRRLFDNVLK</sequence>
<dbReference type="EMBL" id="LUGH01000142">
    <property type="protein sequence ID" value="OBZ88598.1"/>
    <property type="molecule type" value="Genomic_DNA"/>
</dbReference>
<evidence type="ECO:0000259" key="1">
    <source>
        <dbReference type="Pfam" id="PF04054"/>
    </source>
</evidence>
<dbReference type="Pfam" id="PF04054">
    <property type="entry name" value="Not1"/>
    <property type="match status" value="1"/>
</dbReference>
<organism evidence="3 4">
    <name type="scientific">Choanephora cucurbitarum</name>
    <dbReference type="NCBI Taxonomy" id="101091"/>
    <lineage>
        <taxon>Eukaryota</taxon>
        <taxon>Fungi</taxon>
        <taxon>Fungi incertae sedis</taxon>
        <taxon>Mucoromycota</taxon>
        <taxon>Mucoromycotina</taxon>
        <taxon>Mucoromycetes</taxon>
        <taxon>Mucorales</taxon>
        <taxon>Mucorineae</taxon>
        <taxon>Choanephoraceae</taxon>
        <taxon>Choanephoroideae</taxon>
        <taxon>Choanephora</taxon>
    </lineage>
</organism>
<dbReference type="STRING" id="101091.A0A1C7NHV9"/>
<dbReference type="InterPro" id="IPR007196">
    <property type="entry name" value="CCR4-Not_Not1_C"/>
</dbReference>
<dbReference type="GO" id="GO:0000932">
    <property type="term" value="C:P-body"/>
    <property type="evidence" value="ECO:0007669"/>
    <property type="project" value="TreeGrafter"/>
</dbReference>
<feature type="domain" description="CCR4-NOT transcription complex subunit 1-like NOT1 connector" evidence="2">
    <location>
        <begin position="103"/>
        <end position="280"/>
    </location>
</feature>
<evidence type="ECO:0000259" key="2">
    <source>
        <dbReference type="Pfam" id="PF25097"/>
    </source>
</evidence>
<dbReference type="CDD" id="cd20710">
    <property type="entry name" value="NOT1_connector"/>
    <property type="match status" value="1"/>
</dbReference>
<evidence type="ECO:0000313" key="3">
    <source>
        <dbReference type="EMBL" id="OBZ88598.1"/>
    </source>
</evidence>
<dbReference type="AlphaFoldDB" id="A0A1C7NHV9"/>
<dbReference type="GO" id="GO:0000288">
    <property type="term" value="P:nuclear-transcribed mRNA catabolic process, deadenylation-dependent decay"/>
    <property type="evidence" value="ECO:0007669"/>
    <property type="project" value="TreeGrafter"/>
</dbReference>
<reference evidence="3 4" key="1">
    <citation type="submission" date="2016-03" db="EMBL/GenBank/DDBJ databases">
        <title>Choanephora cucurbitarum.</title>
        <authorList>
            <person name="Min B."/>
            <person name="Park H."/>
            <person name="Park J.-H."/>
            <person name="Shin H.-D."/>
            <person name="Choi I.-G."/>
        </authorList>
    </citation>
    <scope>NUCLEOTIDE SEQUENCE [LARGE SCALE GENOMIC DNA]</scope>
    <source>
        <strain evidence="3 4">KUS-F28377</strain>
    </source>
</reference>
<dbReference type="Gene3D" id="1.25.40.800">
    <property type="match status" value="1"/>
</dbReference>